<reference evidence="2 3" key="2">
    <citation type="journal article" date="2019" name="G3 (Bethesda)">
        <title>Hybrid Assembly of the Genome of the Entomopathogenic Nematode Steinernema carpocapsae Identifies the X-Chromosome.</title>
        <authorList>
            <person name="Serra L."/>
            <person name="Macchietto M."/>
            <person name="Macias-Munoz A."/>
            <person name="McGill C.J."/>
            <person name="Rodriguez I.M."/>
            <person name="Rodriguez B."/>
            <person name="Murad R."/>
            <person name="Mortazavi A."/>
        </authorList>
    </citation>
    <scope>NUCLEOTIDE SEQUENCE [LARGE SCALE GENOMIC DNA]</scope>
    <source>
        <strain evidence="2 3">ALL</strain>
    </source>
</reference>
<comment type="caution">
    <text evidence="2">The sequence shown here is derived from an EMBL/GenBank/DDBJ whole genome shotgun (WGS) entry which is preliminary data.</text>
</comment>
<name>A0A4V5ZYP2_STECR</name>
<protein>
    <submittedName>
        <fullName evidence="2">Uncharacterized protein</fullName>
    </submittedName>
</protein>
<dbReference type="Proteomes" id="UP000298663">
    <property type="component" value="Unassembled WGS sequence"/>
</dbReference>
<evidence type="ECO:0000313" key="3">
    <source>
        <dbReference type="Proteomes" id="UP000298663"/>
    </source>
</evidence>
<keyword evidence="1" id="KW-0732">Signal</keyword>
<keyword evidence="3" id="KW-1185">Reference proteome</keyword>
<proteinExistence type="predicted"/>
<evidence type="ECO:0000256" key="1">
    <source>
        <dbReference type="SAM" id="SignalP"/>
    </source>
</evidence>
<sequence>MKFFAFVFSLLFVVALAEISFHERPSDVYGRTSLRAFRVRRDWSDRMVQATGNSFWKCSSTPTPTASLFKSLSLP</sequence>
<accession>A0A4V5ZYP2</accession>
<dbReference type="AlphaFoldDB" id="A0A4V5ZYP2"/>
<gene>
    <name evidence="2" type="ORF">L596_027175</name>
</gene>
<reference evidence="2 3" key="1">
    <citation type="journal article" date="2015" name="Genome Biol.">
        <title>Comparative genomics of Steinernema reveals deeply conserved gene regulatory networks.</title>
        <authorList>
            <person name="Dillman A.R."/>
            <person name="Macchietto M."/>
            <person name="Porter C.F."/>
            <person name="Rogers A."/>
            <person name="Williams B."/>
            <person name="Antoshechkin I."/>
            <person name="Lee M.M."/>
            <person name="Goodwin Z."/>
            <person name="Lu X."/>
            <person name="Lewis E.E."/>
            <person name="Goodrich-Blair H."/>
            <person name="Stock S.P."/>
            <person name="Adams B.J."/>
            <person name="Sternberg P.W."/>
            <person name="Mortazavi A."/>
        </authorList>
    </citation>
    <scope>NUCLEOTIDE SEQUENCE [LARGE SCALE GENOMIC DNA]</scope>
    <source>
        <strain evidence="2 3">ALL</strain>
    </source>
</reference>
<evidence type="ECO:0000313" key="2">
    <source>
        <dbReference type="EMBL" id="TKR63335.1"/>
    </source>
</evidence>
<dbReference type="EMBL" id="AZBU02000010">
    <property type="protein sequence ID" value="TKR63335.1"/>
    <property type="molecule type" value="Genomic_DNA"/>
</dbReference>
<feature type="signal peptide" evidence="1">
    <location>
        <begin position="1"/>
        <end position="17"/>
    </location>
</feature>
<feature type="chain" id="PRO_5020590041" evidence="1">
    <location>
        <begin position="18"/>
        <end position="75"/>
    </location>
</feature>
<organism evidence="2 3">
    <name type="scientific">Steinernema carpocapsae</name>
    <name type="common">Entomopathogenic nematode</name>
    <dbReference type="NCBI Taxonomy" id="34508"/>
    <lineage>
        <taxon>Eukaryota</taxon>
        <taxon>Metazoa</taxon>
        <taxon>Ecdysozoa</taxon>
        <taxon>Nematoda</taxon>
        <taxon>Chromadorea</taxon>
        <taxon>Rhabditida</taxon>
        <taxon>Tylenchina</taxon>
        <taxon>Panagrolaimomorpha</taxon>
        <taxon>Strongyloidoidea</taxon>
        <taxon>Steinernematidae</taxon>
        <taxon>Steinernema</taxon>
    </lineage>
</organism>